<dbReference type="GO" id="GO:0005829">
    <property type="term" value="C:cytosol"/>
    <property type="evidence" value="ECO:0007669"/>
    <property type="project" value="TreeGrafter"/>
</dbReference>
<evidence type="ECO:0000256" key="6">
    <source>
        <dbReference type="SAM" id="MobiDB-lite"/>
    </source>
</evidence>
<dbReference type="Pfam" id="PF02204">
    <property type="entry name" value="VPS9"/>
    <property type="match status" value="1"/>
</dbReference>
<dbReference type="InterPro" id="IPR003123">
    <property type="entry name" value="VPS9"/>
</dbReference>
<evidence type="ECO:0000256" key="3">
    <source>
        <dbReference type="ARBA" id="ARBA00022583"/>
    </source>
</evidence>
<feature type="domain" description="VPS9" evidence="8">
    <location>
        <begin position="1030"/>
        <end position="1174"/>
    </location>
</feature>
<keyword evidence="10" id="KW-1185">Reference proteome</keyword>
<dbReference type="PANTHER" id="PTHR23101:SF25">
    <property type="entry name" value="GTPASE-ACTIVATING PROTEIN AND VPS9 DOMAIN-CONTAINING PROTEIN 1"/>
    <property type="match status" value="1"/>
</dbReference>
<evidence type="ECO:0000256" key="5">
    <source>
        <dbReference type="ARBA" id="ARBA00023136"/>
    </source>
</evidence>
<dbReference type="Gene3D" id="1.20.1050.80">
    <property type="entry name" value="VPS9 domain"/>
    <property type="match status" value="1"/>
</dbReference>
<evidence type="ECO:0000259" key="7">
    <source>
        <dbReference type="PROSITE" id="PS50018"/>
    </source>
</evidence>
<dbReference type="EMBL" id="JAUCMV010000004">
    <property type="protein sequence ID" value="KAK0404116.1"/>
    <property type="molecule type" value="Genomic_DNA"/>
</dbReference>
<dbReference type="InterPro" id="IPR008936">
    <property type="entry name" value="Rho_GTPase_activation_prot"/>
</dbReference>
<dbReference type="PANTHER" id="PTHR23101">
    <property type="entry name" value="RAB GDP/GTP EXCHANGE FACTOR"/>
    <property type="match status" value="1"/>
</dbReference>
<proteinExistence type="inferred from homology"/>
<evidence type="ECO:0000259" key="8">
    <source>
        <dbReference type="PROSITE" id="PS51205"/>
    </source>
</evidence>
<gene>
    <name evidence="9" type="ORF">QR680_017297</name>
</gene>
<organism evidence="9 10">
    <name type="scientific">Steinernema hermaphroditum</name>
    <dbReference type="NCBI Taxonomy" id="289476"/>
    <lineage>
        <taxon>Eukaryota</taxon>
        <taxon>Metazoa</taxon>
        <taxon>Ecdysozoa</taxon>
        <taxon>Nematoda</taxon>
        <taxon>Chromadorea</taxon>
        <taxon>Rhabditida</taxon>
        <taxon>Tylenchina</taxon>
        <taxon>Panagrolaimomorpha</taxon>
        <taxon>Strongyloidoidea</taxon>
        <taxon>Steinernematidae</taxon>
        <taxon>Steinernema</taxon>
    </lineage>
</organism>
<dbReference type="Pfam" id="PF00616">
    <property type="entry name" value="RasGAP"/>
    <property type="match status" value="1"/>
</dbReference>
<keyword evidence="3" id="KW-0254">Endocytosis</keyword>
<dbReference type="GO" id="GO:0006897">
    <property type="term" value="P:endocytosis"/>
    <property type="evidence" value="ECO:0007669"/>
    <property type="project" value="UniProtKB-KW"/>
</dbReference>
<keyword evidence="5" id="KW-0472">Membrane</keyword>
<dbReference type="InterPro" id="IPR001936">
    <property type="entry name" value="RasGAP_dom"/>
</dbReference>
<dbReference type="GO" id="GO:0031267">
    <property type="term" value="F:small GTPase binding"/>
    <property type="evidence" value="ECO:0007669"/>
    <property type="project" value="TreeGrafter"/>
</dbReference>
<comment type="similarity">
    <text evidence="2">Belongs to the GAPVD1 family.</text>
</comment>
<accession>A0AA39LNE5</accession>
<evidence type="ECO:0000256" key="2">
    <source>
        <dbReference type="ARBA" id="ARBA00008489"/>
    </source>
</evidence>
<feature type="region of interest" description="Disordered" evidence="6">
    <location>
        <begin position="658"/>
        <end position="713"/>
    </location>
</feature>
<dbReference type="InterPro" id="IPR045046">
    <property type="entry name" value="Vps9-like"/>
</dbReference>
<dbReference type="PROSITE" id="PS51205">
    <property type="entry name" value="VPS9"/>
    <property type="match status" value="1"/>
</dbReference>
<dbReference type="GO" id="GO:0030139">
    <property type="term" value="C:endocytic vesicle"/>
    <property type="evidence" value="ECO:0007669"/>
    <property type="project" value="TreeGrafter"/>
</dbReference>
<evidence type="ECO:0000313" key="10">
    <source>
        <dbReference type="Proteomes" id="UP001175271"/>
    </source>
</evidence>
<evidence type="ECO:0000256" key="4">
    <source>
        <dbReference type="ARBA" id="ARBA00022658"/>
    </source>
</evidence>
<comment type="subcellular location">
    <subcellularLocation>
        <location evidence="1">Membrane</location>
        <topology evidence="1">Peripheral membrane protein</topology>
    </subcellularLocation>
</comment>
<dbReference type="InterPro" id="IPR037191">
    <property type="entry name" value="VPS9_dom_sf"/>
</dbReference>
<dbReference type="PROSITE" id="PS50018">
    <property type="entry name" value="RAS_GTPASE_ACTIV_2"/>
    <property type="match status" value="1"/>
</dbReference>
<dbReference type="GO" id="GO:0016020">
    <property type="term" value="C:membrane"/>
    <property type="evidence" value="ECO:0007669"/>
    <property type="project" value="UniProtKB-SubCell"/>
</dbReference>
<dbReference type="SUPFAM" id="SSF48350">
    <property type="entry name" value="GTPase activation domain, GAP"/>
    <property type="match status" value="1"/>
</dbReference>
<name>A0AA39LNE5_9BILA</name>
<protein>
    <recommendedName>
        <fullName evidence="11">Ras-GAP domain-containing protein</fullName>
    </recommendedName>
</protein>
<evidence type="ECO:0008006" key="11">
    <source>
        <dbReference type="Google" id="ProtNLM"/>
    </source>
</evidence>
<reference evidence="9" key="1">
    <citation type="submission" date="2023-06" db="EMBL/GenBank/DDBJ databases">
        <title>Genomic analysis of the entomopathogenic nematode Steinernema hermaphroditum.</title>
        <authorList>
            <person name="Schwarz E.M."/>
            <person name="Heppert J.K."/>
            <person name="Baniya A."/>
            <person name="Schwartz H.T."/>
            <person name="Tan C.-H."/>
            <person name="Antoshechkin I."/>
            <person name="Sternberg P.W."/>
            <person name="Goodrich-Blair H."/>
            <person name="Dillman A.R."/>
        </authorList>
    </citation>
    <scope>NUCLEOTIDE SEQUENCE</scope>
    <source>
        <strain evidence="9">PS9179</strain>
        <tissue evidence="9">Whole animal</tissue>
    </source>
</reference>
<dbReference type="GO" id="GO:0005085">
    <property type="term" value="F:guanyl-nucleotide exchange factor activity"/>
    <property type="evidence" value="ECO:0007669"/>
    <property type="project" value="UniProtKB-KW"/>
</dbReference>
<feature type="compositionally biased region" description="Low complexity" evidence="6">
    <location>
        <begin position="702"/>
        <end position="711"/>
    </location>
</feature>
<feature type="region of interest" description="Disordered" evidence="6">
    <location>
        <begin position="1308"/>
        <end position="1348"/>
    </location>
</feature>
<dbReference type="Gene3D" id="1.10.506.10">
    <property type="entry name" value="GTPase Activation - p120gap, domain 1"/>
    <property type="match status" value="1"/>
</dbReference>
<feature type="region of interest" description="Disordered" evidence="6">
    <location>
        <begin position="474"/>
        <end position="494"/>
    </location>
</feature>
<dbReference type="Proteomes" id="UP001175271">
    <property type="component" value="Unassembled WGS sequence"/>
</dbReference>
<keyword evidence="4" id="KW-0344">Guanine-nucleotide releasing factor</keyword>
<dbReference type="SMART" id="SM00167">
    <property type="entry name" value="VPS9"/>
    <property type="match status" value="1"/>
</dbReference>
<comment type="caution">
    <text evidence="9">The sequence shown here is derived from an EMBL/GenBank/DDBJ whole genome shotgun (WGS) entry which is preliminary data.</text>
</comment>
<feature type="region of interest" description="Disordered" evidence="6">
    <location>
        <begin position="1157"/>
        <end position="1185"/>
    </location>
</feature>
<dbReference type="SUPFAM" id="SSF109993">
    <property type="entry name" value="VPS9 domain"/>
    <property type="match status" value="1"/>
</dbReference>
<feature type="domain" description="Ras-GAP" evidence="7">
    <location>
        <begin position="153"/>
        <end position="365"/>
    </location>
</feature>
<evidence type="ECO:0000256" key="1">
    <source>
        <dbReference type="ARBA" id="ARBA00004170"/>
    </source>
</evidence>
<evidence type="ECO:0000313" key="9">
    <source>
        <dbReference type="EMBL" id="KAK0404116.1"/>
    </source>
</evidence>
<sequence length="1348" mass="149875">MDLGASAATNNNNNAGVLAVIPSPLTTLSDDLKAERLLIGSEVEALRQLHSNITDDFDNLARITWISRHKQANPTVAPENCCQWFTRLEEAAFVDAHKRLGYHYATFVAIFDILRNAPRSVAEILNTAEQLPDSEEIAWFVYSVIYGSCVFPRDERYVLDLMAHLIDMQMATPSVADPRRVLRRGNVAFCRIYKLFTEGLLPSKVFLTAALHDPIMFLLSQDELYLDIDPAKSAYHFSAEERRRRFGEDETSFSYQLKLADHRQTIVKKLKILAQKFIDGILSAMSCFPSSLSWLVRHLHTVLLERKCVSRGEAALICIDLIFTNFLCPALANPEVLGIISDTPVGFIARFNLMQIGQILQTLALSPYEQPPGHLADFYDQFDKASMSSIVSAILEAEIISLDDIIPNAVIDPTRAEIFERRVYLCSIHQTNVMKASLIQSNLSGITNSDIRERLKAHVTRLPEGRFDAILMSSANSSGEGSPIRSEGSPSNSSRRLKMFAGKVKNVAARGHQRLLNSSLSRNSMNKISEELEKISVEEDASVSFDIPELEVLVFESESALSADEPLGLLSEDKFMEAFGNKRHRKLNDSSTEKKTRFLTVTTESIVSDRTTDAASDCDDEDGADVAGSICSSLDEAEVLQNNNIEDSPQDIADEEDISTLPDDNLSDGLSARGSPSESGRDTPFSGAGLANDQNDDDGMNVSSVVGGEESVNPRVSIPSIPVTVRRANAAEGLEEKFGKFGIPSQQENRARYRDETHSLVSDSWSTDVVASDNEGPNTEAVNPGASVAPVNVCPSSAPSNALPNVATAQFSITRSFVDTKRKLRLVLSSVGKPQFSTSSSKKSDSSEATELNDFLKLLLAESINARDKTLCAQIREVLRCLAAFDSKSILRLLRSLKDELRKRTSYILYMQQSKLTLLQLRSHLQRAVNRIEREQSLTSECLVDVLVRFYLQKREVNVKQFVLEFQTAKAQDEKSELVANALSSLRSGTDPIWKYASLERMRYAELSLERSLIANVYISALYPNGDADIYRDNVFFTSLQKLASVITPDHHELRIPKRLRGECPWPSAQSEIGIINAYKSAKDKMACVARCCETIQNLIVISQPRGVANADDIIPVLVYVLIQANPPALLSNMQYITGFHAEDSFRRHLMTLTNNDSRPAVPAHEEPYPEALTTKSFPRPGNGRLPTRKDIQSRFLESASLQRISEVEISAADVVVASSRILLANIIESATRLRRSYLMEESGYTHSYGTTEESIRASIGANSLRSVQRNKSTISARDILEAMRFDKRLNLNSVLRSMLKTRLEAVEPLEQPRKKRKRAAPPSTTDSKRKVLEQAGNDQNGCRIKRE</sequence>